<gene>
    <name evidence="2" type="ORF">MKZ38_000211</name>
</gene>
<sequence>MCGADDSKTAPPASSRGIKDLLLVLADPWIFMSASLSYLPGTVLELVKTRDFGTLFSRDRLQTKWFGRFWSWAGPMVRATGEARVVPLLEGRVAGGRITDVPVKEGVRGTVVEVGAGSGMWANLFRDGYAGEHGMEAGKATGVGAAGGGGDDDDGAVTKRAGATGGEEGEVLLGRGAVTKVYGVEPNPQSHEALTKRVKDVGLEDIYEVVPVGIEHLGGGHWKWEKPIEKESVDCIVSILCLCSIPDPEDNIRDMYQYLKPGGHWYVYEHVQCSHEVGRGMRWYQWVLNIFWPHIMGGCYLNRDTETTLRNCGSWSAIDLARPVGEPWYVAVPHLYGVLRK</sequence>
<keyword evidence="2" id="KW-0489">Methyltransferase</keyword>
<reference evidence="2" key="1">
    <citation type="submission" date="2022-07" db="EMBL/GenBank/DDBJ databases">
        <title>Draft genome sequence of Zalerion maritima ATCC 34329, a (micro)plastics degrading marine fungus.</title>
        <authorList>
            <person name="Paco A."/>
            <person name="Goncalves M.F.M."/>
            <person name="Rocha-Santos T.A.P."/>
            <person name="Alves A."/>
        </authorList>
    </citation>
    <scope>NUCLEOTIDE SEQUENCE</scope>
    <source>
        <strain evidence="2">ATCC 34329</strain>
    </source>
</reference>
<dbReference type="GO" id="GO:0032259">
    <property type="term" value="P:methylation"/>
    <property type="evidence" value="ECO:0007669"/>
    <property type="project" value="UniProtKB-KW"/>
</dbReference>
<dbReference type="SUPFAM" id="SSF53335">
    <property type="entry name" value="S-adenosyl-L-methionine-dependent methyltransferases"/>
    <property type="match status" value="1"/>
</dbReference>
<dbReference type="AlphaFoldDB" id="A0AAD5WUS3"/>
<accession>A0AAD5WUS3</accession>
<evidence type="ECO:0000313" key="2">
    <source>
        <dbReference type="EMBL" id="KAJ2902701.1"/>
    </source>
</evidence>
<dbReference type="Pfam" id="PF13489">
    <property type="entry name" value="Methyltransf_23"/>
    <property type="match status" value="1"/>
</dbReference>
<dbReference type="PANTHER" id="PTHR45036:SF1">
    <property type="entry name" value="METHYLTRANSFERASE LIKE 7A"/>
    <property type="match status" value="1"/>
</dbReference>
<evidence type="ECO:0000256" key="1">
    <source>
        <dbReference type="SAM" id="MobiDB-lite"/>
    </source>
</evidence>
<dbReference type="InterPro" id="IPR029063">
    <property type="entry name" value="SAM-dependent_MTases_sf"/>
</dbReference>
<dbReference type="CDD" id="cd02440">
    <property type="entry name" value="AdoMet_MTases"/>
    <property type="match status" value="1"/>
</dbReference>
<dbReference type="InterPro" id="IPR052356">
    <property type="entry name" value="Thiol_S-MT"/>
</dbReference>
<dbReference type="Proteomes" id="UP001201980">
    <property type="component" value="Unassembled WGS sequence"/>
</dbReference>
<name>A0AAD5WUS3_9PEZI</name>
<dbReference type="EMBL" id="JAKWBI020000105">
    <property type="protein sequence ID" value="KAJ2902701.1"/>
    <property type="molecule type" value="Genomic_DNA"/>
</dbReference>
<dbReference type="PANTHER" id="PTHR45036">
    <property type="entry name" value="METHYLTRANSFERASE LIKE 7B"/>
    <property type="match status" value="1"/>
</dbReference>
<evidence type="ECO:0000313" key="3">
    <source>
        <dbReference type="Proteomes" id="UP001201980"/>
    </source>
</evidence>
<dbReference type="GO" id="GO:0008168">
    <property type="term" value="F:methyltransferase activity"/>
    <property type="evidence" value="ECO:0007669"/>
    <property type="project" value="UniProtKB-KW"/>
</dbReference>
<dbReference type="Gene3D" id="3.40.50.150">
    <property type="entry name" value="Vaccinia Virus protein VP39"/>
    <property type="match status" value="1"/>
</dbReference>
<keyword evidence="3" id="KW-1185">Reference proteome</keyword>
<comment type="caution">
    <text evidence="2">The sequence shown here is derived from an EMBL/GenBank/DDBJ whole genome shotgun (WGS) entry which is preliminary data.</text>
</comment>
<feature type="region of interest" description="Disordered" evidence="1">
    <location>
        <begin position="141"/>
        <end position="165"/>
    </location>
</feature>
<keyword evidence="2" id="KW-0808">Transferase</keyword>
<protein>
    <submittedName>
        <fullName evidence="2">Methyltransferase-like protein 7A</fullName>
    </submittedName>
</protein>
<proteinExistence type="predicted"/>
<organism evidence="2 3">
    <name type="scientific">Zalerion maritima</name>
    <dbReference type="NCBI Taxonomy" id="339359"/>
    <lineage>
        <taxon>Eukaryota</taxon>
        <taxon>Fungi</taxon>
        <taxon>Dikarya</taxon>
        <taxon>Ascomycota</taxon>
        <taxon>Pezizomycotina</taxon>
        <taxon>Sordariomycetes</taxon>
        <taxon>Lulworthiomycetidae</taxon>
        <taxon>Lulworthiales</taxon>
        <taxon>Lulworthiaceae</taxon>
        <taxon>Zalerion</taxon>
    </lineage>
</organism>